<protein>
    <submittedName>
        <fullName evidence="1">Uncharacterized protein</fullName>
    </submittedName>
</protein>
<reference evidence="1 2" key="1">
    <citation type="submission" date="2019-01" db="EMBL/GenBank/DDBJ databases">
        <title>Weissella sp. nov., a novel lactic acid bacterium isolated from animal feces.</title>
        <authorList>
            <person name="Wang L.-T."/>
        </authorList>
    </citation>
    <scope>NUCLEOTIDE SEQUENCE [LARGE SCALE GENOMIC DNA]</scope>
    <source>
        <strain evidence="1 2">8H-2</strain>
    </source>
</reference>
<proteinExistence type="predicted"/>
<organism evidence="1 2">
    <name type="scientific">Weissella muntiaci</name>
    <dbReference type="NCBI Taxonomy" id="2508881"/>
    <lineage>
        <taxon>Bacteria</taxon>
        <taxon>Bacillati</taxon>
        <taxon>Bacillota</taxon>
        <taxon>Bacilli</taxon>
        <taxon>Lactobacillales</taxon>
        <taxon>Lactobacillaceae</taxon>
        <taxon>Weissella</taxon>
    </lineage>
</organism>
<dbReference type="EMBL" id="SDGZ01000020">
    <property type="protein sequence ID" value="TYC48398.1"/>
    <property type="molecule type" value="Genomic_DNA"/>
</dbReference>
<accession>A0A6C2C3B9</accession>
<name>A0A6C2C3B9_9LACO</name>
<keyword evidence="2" id="KW-1185">Reference proteome</keyword>
<evidence type="ECO:0000313" key="2">
    <source>
        <dbReference type="Proteomes" id="UP000371977"/>
    </source>
</evidence>
<gene>
    <name evidence="1" type="ORF">ESZ50_08515</name>
</gene>
<dbReference type="AlphaFoldDB" id="A0A6C2C3B9"/>
<comment type="caution">
    <text evidence="1">The sequence shown here is derived from an EMBL/GenBank/DDBJ whole genome shotgun (WGS) entry which is preliminary data.</text>
</comment>
<dbReference type="Proteomes" id="UP000371977">
    <property type="component" value="Unassembled WGS sequence"/>
</dbReference>
<dbReference type="RefSeq" id="WP_148623145.1">
    <property type="nucleotide sequence ID" value="NZ_SDGZ01000020.1"/>
</dbReference>
<dbReference type="OrthoDB" id="2148857at2"/>
<evidence type="ECO:0000313" key="1">
    <source>
        <dbReference type="EMBL" id="TYC48398.1"/>
    </source>
</evidence>
<sequence length="157" mass="17321">MELTGNEFIEILKNEQIKSKSFTAADTAEINLDDLFNFATKELKDGQIISSEMIISGDEPISLRVESSLINLPLRYVNAISKIVINDPSKDVNLYMIVEHPLVSKSGLKIELAASVAAYLDDVESVEHKITNFFTEKIQAIQAAATIADTEDDAESE</sequence>